<feature type="modified residue" description="4-aspartylphosphate" evidence="1">
    <location>
        <position position="57"/>
    </location>
</feature>
<dbReference type="SUPFAM" id="SSF52172">
    <property type="entry name" value="CheY-like"/>
    <property type="match status" value="1"/>
</dbReference>
<dbReference type="InterPro" id="IPR001789">
    <property type="entry name" value="Sig_transdc_resp-reg_receiver"/>
</dbReference>
<name>A0A538T436_UNCEI</name>
<dbReference type="InterPro" id="IPR052048">
    <property type="entry name" value="ST_Response_Regulator"/>
</dbReference>
<accession>A0A538T436</accession>
<keyword evidence="1" id="KW-0597">Phosphoprotein</keyword>
<gene>
    <name evidence="3" type="ORF">E6K76_07775</name>
</gene>
<dbReference type="Gene3D" id="3.40.50.2300">
    <property type="match status" value="1"/>
</dbReference>
<evidence type="ECO:0000313" key="4">
    <source>
        <dbReference type="Proteomes" id="UP000316852"/>
    </source>
</evidence>
<dbReference type="AlphaFoldDB" id="A0A538T436"/>
<dbReference type="InterPro" id="IPR011006">
    <property type="entry name" value="CheY-like_superfamily"/>
</dbReference>
<protein>
    <submittedName>
        <fullName evidence="3">Response regulator</fullName>
    </submittedName>
</protein>
<dbReference type="Pfam" id="PF00072">
    <property type="entry name" value="Response_reg"/>
    <property type="match status" value="1"/>
</dbReference>
<proteinExistence type="predicted"/>
<comment type="caution">
    <text evidence="3">The sequence shown here is derived from an EMBL/GenBank/DDBJ whole genome shotgun (WGS) entry which is preliminary data.</text>
</comment>
<evidence type="ECO:0000256" key="1">
    <source>
        <dbReference type="PROSITE-ProRule" id="PRU00169"/>
    </source>
</evidence>
<dbReference type="SMART" id="SM00448">
    <property type="entry name" value="REC"/>
    <property type="match status" value="1"/>
</dbReference>
<feature type="domain" description="Response regulatory" evidence="2">
    <location>
        <begin position="7"/>
        <end position="122"/>
    </location>
</feature>
<dbReference type="PANTHER" id="PTHR43228:SF1">
    <property type="entry name" value="TWO-COMPONENT RESPONSE REGULATOR ARR22"/>
    <property type="match status" value="1"/>
</dbReference>
<dbReference type="GO" id="GO:0000160">
    <property type="term" value="P:phosphorelay signal transduction system"/>
    <property type="evidence" value="ECO:0007669"/>
    <property type="project" value="InterPro"/>
</dbReference>
<dbReference type="EMBL" id="VBOW01000035">
    <property type="protein sequence ID" value="TMQ58399.1"/>
    <property type="molecule type" value="Genomic_DNA"/>
</dbReference>
<evidence type="ECO:0000313" key="3">
    <source>
        <dbReference type="EMBL" id="TMQ58399.1"/>
    </source>
</evidence>
<organism evidence="3 4">
    <name type="scientific">Eiseniibacteriota bacterium</name>
    <dbReference type="NCBI Taxonomy" id="2212470"/>
    <lineage>
        <taxon>Bacteria</taxon>
        <taxon>Candidatus Eiseniibacteriota</taxon>
    </lineage>
</organism>
<evidence type="ECO:0000259" key="2">
    <source>
        <dbReference type="PROSITE" id="PS50110"/>
    </source>
</evidence>
<dbReference type="PROSITE" id="PS50110">
    <property type="entry name" value="RESPONSE_REGULATORY"/>
    <property type="match status" value="1"/>
</dbReference>
<sequence length="123" mass="13377">MAESKGTVLVVDDEESILQVASDILNYLGYSVVTSPSGQEAVDRLLQGARPDLVLLDVIMPGMDGVETFRRLREIEPNLPILISTGYAERSAVESLAEESVTGFVNKPFAIETLAKRLEQILG</sequence>
<reference evidence="3 4" key="1">
    <citation type="journal article" date="2019" name="Nat. Microbiol.">
        <title>Mediterranean grassland soil C-N compound turnover is dependent on rainfall and depth, and is mediated by genomically divergent microorganisms.</title>
        <authorList>
            <person name="Diamond S."/>
            <person name="Andeer P.F."/>
            <person name="Li Z."/>
            <person name="Crits-Christoph A."/>
            <person name="Burstein D."/>
            <person name="Anantharaman K."/>
            <person name="Lane K.R."/>
            <person name="Thomas B.C."/>
            <person name="Pan C."/>
            <person name="Northen T.R."/>
            <person name="Banfield J.F."/>
        </authorList>
    </citation>
    <scope>NUCLEOTIDE SEQUENCE [LARGE SCALE GENOMIC DNA]</scope>
    <source>
        <strain evidence="3">WS_6</strain>
    </source>
</reference>
<dbReference type="Proteomes" id="UP000316852">
    <property type="component" value="Unassembled WGS sequence"/>
</dbReference>
<dbReference type="PANTHER" id="PTHR43228">
    <property type="entry name" value="TWO-COMPONENT RESPONSE REGULATOR"/>
    <property type="match status" value="1"/>
</dbReference>
<dbReference type="CDD" id="cd00156">
    <property type="entry name" value="REC"/>
    <property type="match status" value="1"/>
</dbReference>